<evidence type="ECO:0000313" key="3">
    <source>
        <dbReference type="Proteomes" id="UP000440041"/>
    </source>
</evidence>
<evidence type="ECO:0000259" key="1">
    <source>
        <dbReference type="Pfam" id="PF14393"/>
    </source>
</evidence>
<sequence length="255" mass="29878">MTIFVVAHKDVPRLSELSTPYRALFVGDNKYALHNKYPNSETDDTGDNISAKNPSYCELTALYWIWKNCDDSYKGMVHYRRFFQEASSPESPLLSESDILGILNKYQLIVPKKYPLITTVKKHYASHHHASDFELLEKAISEICPDYVDDFNECEGYHYFYPYNMLIANRNTFNNYINWMFSVLGYVDDNRTEGNDEVGYQSRWVGFLSERLMSVWLHHNRYSFYECDVPLPEISFKQKVSMQLGEMCHKLADSD</sequence>
<dbReference type="EMBL" id="WBSO01000008">
    <property type="protein sequence ID" value="KAB8297509.1"/>
    <property type="molecule type" value="Genomic_DNA"/>
</dbReference>
<dbReference type="AlphaFoldDB" id="A0A6A2VXG4"/>
<keyword evidence="3" id="KW-1185">Reference proteome</keyword>
<accession>A0A6A2VXG4</accession>
<organism evidence="2 3">
    <name type="scientific">Bifidobacterium apri</name>
    <dbReference type="NCBI Taxonomy" id="1769423"/>
    <lineage>
        <taxon>Bacteria</taxon>
        <taxon>Bacillati</taxon>
        <taxon>Actinomycetota</taxon>
        <taxon>Actinomycetes</taxon>
        <taxon>Bifidobacteriales</taxon>
        <taxon>Bifidobacteriaceae</taxon>
        <taxon>Bifidobacterium</taxon>
    </lineage>
</organism>
<name>A0A6A2VXG4_9BIFI</name>
<dbReference type="InterPro" id="IPR025536">
    <property type="entry name" value="DUF4422"/>
</dbReference>
<feature type="domain" description="DUF4422" evidence="1">
    <location>
        <begin position="3"/>
        <end position="220"/>
    </location>
</feature>
<gene>
    <name evidence="2" type="ORF">DSM100238_1225</name>
</gene>
<comment type="caution">
    <text evidence="2">The sequence shown here is derived from an EMBL/GenBank/DDBJ whole genome shotgun (WGS) entry which is preliminary data.</text>
</comment>
<proteinExistence type="predicted"/>
<dbReference type="RefSeq" id="WP_167511075.1">
    <property type="nucleotide sequence ID" value="NZ_JBHLXF010000026.1"/>
</dbReference>
<dbReference type="Pfam" id="PF14393">
    <property type="entry name" value="DUF4422"/>
    <property type="match status" value="1"/>
</dbReference>
<protein>
    <submittedName>
        <fullName evidence="2">Capsular biosynthesis protein</fullName>
    </submittedName>
</protein>
<dbReference type="Proteomes" id="UP000440041">
    <property type="component" value="Unassembled WGS sequence"/>
</dbReference>
<reference evidence="2 3" key="1">
    <citation type="submission" date="2019-09" db="EMBL/GenBank/DDBJ databases">
        <title>Characterization of the phylogenetic diversity of two novel species belonging to the genus Bifidobacterium: Bifidobacterium cebidarum sp. nov. and Bifidobacterium leontopitheci sp. nov.</title>
        <authorList>
            <person name="Lugli G.A."/>
            <person name="Duranti S."/>
            <person name="Milani C."/>
            <person name="Turroni F."/>
            <person name="Ventura M."/>
        </authorList>
    </citation>
    <scope>NUCLEOTIDE SEQUENCE [LARGE SCALE GENOMIC DNA]</scope>
    <source>
        <strain evidence="2 3">DSM 100238</strain>
    </source>
</reference>
<evidence type="ECO:0000313" key="2">
    <source>
        <dbReference type="EMBL" id="KAB8297509.1"/>
    </source>
</evidence>